<dbReference type="GO" id="GO:0071949">
    <property type="term" value="F:FAD binding"/>
    <property type="evidence" value="ECO:0007669"/>
    <property type="project" value="InterPro"/>
</dbReference>
<evidence type="ECO:0000256" key="4">
    <source>
        <dbReference type="ARBA" id="ARBA00023002"/>
    </source>
</evidence>
<organism evidence="7 8">
    <name type="scientific">Aspergillus ibericus CBS 121593</name>
    <dbReference type="NCBI Taxonomy" id="1448316"/>
    <lineage>
        <taxon>Eukaryota</taxon>
        <taxon>Fungi</taxon>
        <taxon>Dikarya</taxon>
        <taxon>Ascomycota</taxon>
        <taxon>Pezizomycotina</taxon>
        <taxon>Eurotiomycetes</taxon>
        <taxon>Eurotiomycetidae</taxon>
        <taxon>Eurotiales</taxon>
        <taxon>Aspergillaceae</taxon>
        <taxon>Aspergillus</taxon>
        <taxon>Aspergillus subgen. Circumdati</taxon>
    </lineage>
</organism>
<evidence type="ECO:0000256" key="3">
    <source>
        <dbReference type="ARBA" id="ARBA00022827"/>
    </source>
</evidence>
<keyword evidence="2" id="KW-0285">Flavoprotein</keyword>
<dbReference type="InterPro" id="IPR036188">
    <property type="entry name" value="FAD/NAD-bd_sf"/>
</dbReference>
<feature type="region of interest" description="Disordered" evidence="5">
    <location>
        <begin position="428"/>
        <end position="450"/>
    </location>
</feature>
<evidence type="ECO:0000256" key="1">
    <source>
        <dbReference type="ARBA" id="ARBA00007992"/>
    </source>
</evidence>
<accession>A0A395GML8</accession>
<feature type="compositionally biased region" description="Basic and acidic residues" evidence="5">
    <location>
        <begin position="431"/>
        <end position="446"/>
    </location>
</feature>
<feature type="domain" description="FAD-binding" evidence="6">
    <location>
        <begin position="11"/>
        <end position="355"/>
    </location>
</feature>
<keyword evidence="4" id="KW-0560">Oxidoreductase</keyword>
<dbReference type="InterPro" id="IPR002938">
    <property type="entry name" value="FAD-bd"/>
</dbReference>
<evidence type="ECO:0000313" key="8">
    <source>
        <dbReference type="Proteomes" id="UP000249402"/>
    </source>
</evidence>
<keyword evidence="3" id="KW-0274">FAD</keyword>
<proteinExistence type="inferred from homology"/>
<dbReference type="InterPro" id="IPR050562">
    <property type="entry name" value="FAD_mOase_fung"/>
</dbReference>
<dbReference type="Proteomes" id="UP000249402">
    <property type="component" value="Unassembled WGS sequence"/>
</dbReference>
<evidence type="ECO:0000313" key="7">
    <source>
        <dbReference type="EMBL" id="RAK96077.1"/>
    </source>
</evidence>
<dbReference type="STRING" id="1448316.A0A395GML8"/>
<dbReference type="AlphaFoldDB" id="A0A395GML8"/>
<dbReference type="GO" id="GO:0004497">
    <property type="term" value="F:monooxygenase activity"/>
    <property type="evidence" value="ECO:0007669"/>
    <property type="project" value="UniProtKB-KW"/>
</dbReference>
<dbReference type="EMBL" id="KZ824481">
    <property type="protein sequence ID" value="RAK96077.1"/>
    <property type="molecule type" value="Genomic_DNA"/>
</dbReference>
<keyword evidence="8" id="KW-1185">Reference proteome</keyword>
<dbReference type="PRINTS" id="PR00420">
    <property type="entry name" value="RNGMNOXGNASE"/>
</dbReference>
<dbReference type="GeneID" id="37222100"/>
<dbReference type="OrthoDB" id="10029326at2759"/>
<dbReference type="Gene3D" id="3.50.50.60">
    <property type="entry name" value="FAD/NAD(P)-binding domain"/>
    <property type="match status" value="1"/>
</dbReference>
<dbReference type="PANTHER" id="PTHR47356">
    <property type="entry name" value="FAD-DEPENDENT MONOOXYGENASE ASQG-RELATED"/>
    <property type="match status" value="1"/>
</dbReference>
<evidence type="ECO:0000259" key="6">
    <source>
        <dbReference type="Pfam" id="PF01494"/>
    </source>
</evidence>
<evidence type="ECO:0000256" key="5">
    <source>
        <dbReference type="SAM" id="MobiDB-lite"/>
    </source>
</evidence>
<gene>
    <name evidence="7" type="ORF">BO80DRAFT_392781</name>
</gene>
<comment type="similarity">
    <text evidence="1">Belongs to the paxM FAD-dependent monooxygenase family.</text>
</comment>
<keyword evidence="7" id="KW-0503">Monooxygenase</keyword>
<protein>
    <submittedName>
        <fullName evidence="7">Monooxygenase</fullName>
    </submittedName>
</protein>
<dbReference type="Pfam" id="PF01494">
    <property type="entry name" value="FAD_binding_3"/>
    <property type="match status" value="1"/>
</dbReference>
<name>A0A395GML8_9EURO</name>
<dbReference type="VEuPathDB" id="FungiDB:BO80DRAFT_392781"/>
<dbReference type="RefSeq" id="XP_025570405.1">
    <property type="nucleotide sequence ID" value="XM_025717235.1"/>
</dbReference>
<reference evidence="7 8" key="1">
    <citation type="submission" date="2018-02" db="EMBL/GenBank/DDBJ databases">
        <title>The genomes of Aspergillus section Nigri reveals drivers in fungal speciation.</title>
        <authorList>
            <consortium name="DOE Joint Genome Institute"/>
            <person name="Vesth T.C."/>
            <person name="Nybo J."/>
            <person name="Theobald S."/>
            <person name="Brandl J."/>
            <person name="Frisvad J.C."/>
            <person name="Nielsen K.F."/>
            <person name="Lyhne E.K."/>
            <person name="Kogle M.E."/>
            <person name="Kuo A."/>
            <person name="Riley R."/>
            <person name="Clum A."/>
            <person name="Nolan M."/>
            <person name="Lipzen A."/>
            <person name="Salamov A."/>
            <person name="Henrissat B."/>
            <person name="Wiebenga A."/>
            <person name="De vries R.P."/>
            <person name="Grigoriev I.V."/>
            <person name="Mortensen U.H."/>
            <person name="Andersen M.R."/>
            <person name="Baker S.E."/>
        </authorList>
    </citation>
    <scope>NUCLEOTIDE SEQUENCE [LARGE SCALE GENOMIC DNA]</scope>
    <source>
        <strain evidence="7 8">CBS 121593</strain>
    </source>
</reference>
<evidence type="ECO:0000256" key="2">
    <source>
        <dbReference type="ARBA" id="ARBA00022630"/>
    </source>
</evidence>
<dbReference type="PANTHER" id="PTHR47356:SF2">
    <property type="entry name" value="FAD-BINDING DOMAIN-CONTAINING PROTEIN-RELATED"/>
    <property type="match status" value="1"/>
</dbReference>
<sequence length="472" mass="52199">MSKTDSQRPFHVIIVGASIAGLTLAHCLSSTSIDFTVLEARSDPFSDGAGLTISPNGARILDQLGLYQDVLDQGERMVSHSTWIENGHLLRRVDTRQIRSVRRTHYPLIIISRRALLGILYTRFQRRSCLSFGRRVCRIEPSAKEVTVCSADGSSVSGDLVVGADGVYSTVRTQMWHHINNVDNAFVGLYRLSEVPLTDSFAGVFGTSQSMPSLERGSVHRTYGHGWSTIIMIGKDSKVFWFISIARAGASQAMPHRSSDRACLARVVEPLLEKHIACNVKFGEIFDRTESCMLVPLEESLQTRWSWGRFVGIGDAVHKASMTPNLAEGANCAIESAASLANYLSAFARGSTSSSTQERLDLTLKIWEDSRKRRIKSLFIVSQCAARIEATTSWVLMLLQTFVGLMHETGIGLLTDITSRTARVDYLPLPRRRDAEHDPGNKEEPRGNMQLSTLPLTATVSLMLYVLHALGM</sequence>
<dbReference type="SUPFAM" id="SSF51905">
    <property type="entry name" value="FAD/NAD(P)-binding domain"/>
    <property type="match status" value="1"/>
</dbReference>